<evidence type="ECO:0000313" key="2">
    <source>
        <dbReference type="EMBL" id="CAA9490646.1"/>
    </source>
</evidence>
<organism evidence="2">
    <name type="scientific">uncultured Solirubrobacteraceae bacterium</name>
    <dbReference type="NCBI Taxonomy" id="1162706"/>
    <lineage>
        <taxon>Bacteria</taxon>
        <taxon>Bacillati</taxon>
        <taxon>Actinomycetota</taxon>
        <taxon>Thermoleophilia</taxon>
        <taxon>Solirubrobacterales</taxon>
        <taxon>Solirubrobacteraceae</taxon>
        <taxon>environmental samples</taxon>
    </lineage>
</organism>
<dbReference type="AlphaFoldDB" id="A0A6J4S664"/>
<accession>A0A6J4S664</accession>
<dbReference type="EMBL" id="CADCVP010000141">
    <property type="protein sequence ID" value="CAA9490646.1"/>
    <property type="molecule type" value="Genomic_DNA"/>
</dbReference>
<feature type="non-terminal residue" evidence="2">
    <location>
        <position position="1"/>
    </location>
</feature>
<proteinExistence type="predicted"/>
<feature type="compositionally biased region" description="Basic residues" evidence="1">
    <location>
        <begin position="1"/>
        <end position="18"/>
    </location>
</feature>
<feature type="compositionally biased region" description="Low complexity" evidence="1">
    <location>
        <begin position="64"/>
        <end position="75"/>
    </location>
</feature>
<name>A0A6J4S664_9ACTN</name>
<feature type="compositionally biased region" description="Basic and acidic residues" evidence="1">
    <location>
        <begin position="20"/>
        <end position="39"/>
    </location>
</feature>
<protein>
    <submittedName>
        <fullName evidence="2">Uncharacterized protein</fullName>
    </submittedName>
</protein>
<gene>
    <name evidence="2" type="ORF">AVDCRST_MAG69-1326</name>
</gene>
<reference evidence="2" key="1">
    <citation type="submission" date="2020-02" db="EMBL/GenBank/DDBJ databases">
        <authorList>
            <person name="Meier V. D."/>
        </authorList>
    </citation>
    <scope>NUCLEOTIDE SEQUENCE</scope>
    <source>
        <strain evidence="2">AVDCRST_MAG69</strain>
    </source>
</reference>
<feature type="non-terminal residue" evidence="2">
    <location>
        <position position="75"/>
    </location>
</feature>
<evidence type="ECO:0000256" key="1">
    <source>
        <dbReference type="SAM" id="MobiDB-lite"/>
    </source>
</evidence>
<sequence>DPGSARRRGARGRLRGAVRRAPDDRRRGADARHREEHLRIPARSGRRGLRPTGPHGCRARLPRRGAAAGAAPSAH</sequence>
<feature type="region of interest" description="Disordered" evidence="1">
    <location>
        <begin position="1"/>
        <end position="75"/>
    </location>
</feature>